<dbReference type="InterPro" id="IPR006145">
    <property type="entry name" value="PsdUridine_synth_RsuA/RluA"/>
</dbReference>
<dbReference type="PROSITE" id="PS01149">
    <property type="entry name" value="PSI_RSU"/>
    <property type="match status" value="1"/>
</dbReference>
<evidence type="ECO:0000256" key="1">
    <source>
        <dbReference type="ARBA" id="ARBA00008348"/>
    </source>
</evidence>
<proteinExistence type="inferred from homology"/>
<dbReference type="AlphaFoldDB" id="A0A365XXX8"/>
<reference evidence="5 6" key="1">
    <citation type="submission" date="2018-05" db="EMBL/GenBank/DDBJ databases">
        <title>Chitinophaga sp. K3CV102501T nov., isolated from isolated from a monsoon evergreen broad-leaved forest soil.</title>
        <authorList>
            <person name="Lv Y."/>
        </authorList>
    </citation>
    <scope>NUCLEOTIDE SEQUENCE [LARGE SCALE GENOMIC DNA]</scope>
    <source>
        <strain evidence="5 6">GDMCC 1.1325</strain>
    </source>
</reference>
<dbReference type="InterPro" id="IPR018496">
    <property type="entry name" value="PsdUridine_synth_RsuA/RluB_CS"/>
</dbReference>
<dbReference type="PANTHER" id="PTHR47683">
    <property type="entry name" value="PSEUDOURIDINE SYNTHASE FAMILY PROTEIN-RELATED"/>
    <property type="match status" value="1"/>
</dbReference>
<dbReference type="Proteomes" id="UP000253410">
    <property type="component" value="Unassembled WGS sequence"/>
</dbReference>
<dbReference type="GO" id="GO:0009982">
    <property type="term" value="F:pseudouridine synthase activity"/>
    <property type="evidence" value="ECO:0007669"/>
    <property type="project" value="InterPro"/>
</dbReference>
<comment type="caution">
    <text evidence="5">The sequence shown here is derived from an EMBL/GenBank/DDBJ whole genome shotgun (WGS) entry which is preliminary data.</text>
</comment>
<dbReference type="PANTHER" id="PTHR47683:SF2">
    <property type="entry name" value="RNA-BINDING S4 DOMAIN-CONTAINING PROTEIN"/>
    <property type="match status" value="1"/>
</dbReference>
<evidence type="ECO:0000313" key="5">
    <source>
        <dbReference type="EMBL" id="RBL90435.1"/>
    </source>
</evidence>
<sequence length="201" mass="23097">MDHRYFLVYKPYKMVSQFISPDRDKVNLLGDLDFPFPKGTHAIGRLDNHSEGLLLLTTNQKVTRLLFEGERPHERTYLVRAKGQMLPETLQRLQAGVPILVAEDTHYLAAPTRAVIVNKPAGLQPRPSEPPDKAPHTWLLITLTEGKYHQVRKMLGAINHRCQRLIRVSIEDLELGDMQPGEVREIGEQEFFGRLKIRQFV</sequence>
<dbReference type="RefSeq" id="WP_113619757.1">
    <property type="nucleotide sequence ID" value="NZ_QFFJ01000002.1"/>
</dbReference>
<comment type="similarity">
    <text evidence="1 3">Belongs to the pseudouridine synthase RsuA family.</text>
</comment>
<keyword evidence="2 3" id="KW-0413">Isomerase</keyword>
<dbReference type="InterPro" id="IPR042092">
    <property type="entry name" value="PsdUridine_s_RsuA/RluB/E/F_cat"/>
</dbReference>
<dbReference type="GO" id="GO:0006364">
    <property type="term" value="P:rRNA processing"/>
    <property type="evidence" value="ECO:0007669"/>
    <property type="project" value="UniProtKB-ARBA"/>
</dbReference>
<evidence type="ECO:0000256" key="2">
    <source>
        <dbReference type="ARBA" id="ARBA00023235"/>
    </source>
</evidence>
<protein>
    <recommendedName>
        <fullName evidence="3">Pseudouridine synthase</fullName>
        <ecNumber evidence="3">5.4.99.-</ecNumber>
    </recommendedName>
</protein>
<evidence type="ECO:0000259" key="4">
    <source>
        <dbReference type="Pfam" id="PF00849"/>
    </source>
</evidence>
<dbReference type="EC" id="5.4.99.-" evidence="3"/>
<dbReference type="InterPro" id="IPR000748">
    <property type="entry name" value="PsdUridine_synth_RsuA/RluB/E/F"/>
</dbReference>
<dbReference type="InterPro" id="IPR020094">
    <property type="entry name" value="TruA/RsuA/RluB/E/F_N"/>
</dbReference>
<evidence type="ECO:0000313" key="6">
    <source>
        <dbReference type="Proteomes" id="UP000253410"/>
    </source>
</evidence>
<dbReference type="GO" id="GO:0140098">
    <property type="term" value="F:catalytic activity, acting on RNA"/>
    <property type="evidence" value="ECO:0007669"/>
    <property type="project" value="UniProtKB-ARBA"/>
</dbReference>
<dbReference type="NCBIfam" id="TIGR00093">
    <property type="entry name" value="pseudouridine synthase"/>
    <property type="match status" value="1"/>
</dbReference>
<evidence type="ECO:0000256" key="3">
    <source>
        <dbReference type="RuleBase" id="RU003887"/>
    </source>
</evidence>
<dbReference type="EMBL" id="QFFJ01000002">
    <property type="protein sequence ID" value="RBL90435.1"/>
    <property type="molecule type" value="Genomic_DNA"/>
</dbReference>
<accession>A0A365XXX8</accession>
<dbReference type="InterPro" id="IPR050343">
    <property type="entry name" value="RsuA_PseudoU_synthase"/>
</dbReference>
<organism evidence="5 6">
    <name type="scientific">Chitinophaga flava</name>
    <dbReference type="NCBI Taxonomy" id="2259036"/>
    <lineage>
        <taxon>Bacteria</taxon>
        <taxon>Pseudomonadati</taxon>
        <taxon>Bacteroidota</taxon>
        <taxon>Chitinophagia</taxon>
        <taxon>Chitinophagales</taxon>
        <taxon>Chitinophagaceae</taxon>
        <taxon>Chitinophaga</taxon>
    </lineage>
</organism>
<dbReference type="InterPro" id="IPR020103">
    <property type="entry name" value="PsdUridine_synth_cat_dom_sf"/>
</dbReference>
<gene>
    <name evidence="5" type="ORF">DF182_28660</name>
</gene>
<dbReference type="GO" id="GO:0001522">
    <property type="term" value="P:pseudouridine synthesis"/>
    <property type="evidence" value="ECO:0007669"/>
    <property type="project" value="InterPro"/>
</dbReference>
<dbReference type="Gene3D" id="3.30.70.580">
    <property type="entry name" value="Pseudouridine synthase I, catalytic domain, N-terminal subdomain"/>
    <property type="match status" value="1"/>
</dbReference>
<dbReference type="GO" id="GO:0003723">
    <property type="term" value="F:RNA binding"/>
    <property type="evidence" value="ECO:0007669"/>
    <property type="project" value="InterPro"/>
</dbReference>
<dbReference type="OrthoDB" id="1012272at2"/>
<name>A0A365XXX8_9BACT</name>
<feature type="domain" description="Pseudouridine synthase RsuA/RluA-like" evidence="4">
    <location>
        <begin position="5"/>
        <end position="155"/>
    </location>
</feature>
<dbReference type="SUPFAM" id="SSF55120">
    <property type="entry name" value="Pseudouridine synthase"/>
    <property type="match status" value="1"/>
</dbReference>
<dbReference type="Gene3D" id="3.30.70.1560">
    <property type="entry name" value="Alpha-L RNA-binding motif"/>
    <property type="match status" value="1"/>
</dbReference>
<keyword evidence="6" id="KW-1185">Reference proteome</keyword>
<dbReference type="Pfam" id="PF00849">
    <property type="entry name" value="PseudoU_synth_2"/>
    <property type="match status" value="1"/>
</dbReference>